<keyword evidence="7" id="KW-0547">Nucleotide-binding</keyword>
<dbReference type="GO" id="GO:0016020">
    <property type="term" value="C:membrane"/>
    <property type="evidence" value="ECO:0007669"/>
    <property type="project" value="UniProtKB-SubCell"/>
</dbReference>
<feature type="transmembrane region" description="Helical" evidence="13">
    <location>
        <begin position="33"/>
        <end position="54"/>
    </location>
</feature>
<sequence>MNSAAQGRLPISERLRARIPLIEAADDTTWKSLAIFCFYRILLALVVAAGYFFFNSVLQLGSQAPDSVAPTLYGYIIVAVLLLAPARLREPSLPIQVTVGVAVDVAAIVMIMHASGGVRSGLGILLLVSLASAGLITRGGLAFFHAAIASLAVLLEQAFQVWRHDAPANDFVQAAMVCTAFFATAGLGYTLARYARTSQQIAEARTVDLANLSQINELVIRDMQDGIIVVDSEGAIRQFNPRVAQLLGAIPTSRRPLLEEYAPDVARLLEGWRKGSDTTFMAMRAPRNNSELQVHFVPIGGGQSPPVVIFVEDVGRMRAQAQQMKLVALGRLTASIAHEIRNPLSSIGHAADLIREGGGSGDRDGDERLLKIISDNVHRLDRMVQEVLYLNRRDRAQPEAIDPVLWLANFVHQFCDAEKVPEDAVDVQVRTSQRMLFDKQHLDQVLWNLVRNAWRHGRKRAGSVRIVVGPSPTPGLLILDVFDDGPGVAPEAKPHLFEPFFTTDAQGTGLGLYIARELSEGNGARIEYVEGPEAEGHFRVTLKGT</sequence>
<dbReference type="Pfam" id="PF00512">
    <property type="entry name" value="HisKA"/>
    <property type="match status" value="1"/>
</dbReference>
<evidence type="ECO:0000259" key="14">
    <source>
        <dbReference type="PROSITE" id="PS50109"/>
    </source>
</evidence>
<keyword evidence="6 13" id="KW-0812">Transmembrane</keyword>
<dbReference type="InterPro" id="IPR005467">
    <property type="entry name" value="His_kinase_dom"/>
</dbReference>
<dbReference type="SMART" id="SM00387">
    <property type="entry name" value="HATPase_c"/>
    <property type="match status" value="1"/>
</dbReference>
<protein>
    <recommendedName>
        <fullName evidence="3">histidine kinase</fullName>
        <ecNumber evidence="3">2.7.13.3</ecNumber>
    </recommendedName>
</protein>
<dbReference type="InterPro" id="IPR036890">
    <property type="entry name" value="HATPase_C_sf"/>
</dbReference>
<keyword evidence="17" id="KW-1185">Reference proteome</keyword>
<dbReference type="InterPro" id="IPR000014">
    <property type="entry name" value="PAS"/>
</dbReference>
<keyword evidence="8" id="KW-0418">Kinase</keyword>
<comment type="subcellular location">
    <subcellularLocation>
        <location evidence="2">Membrane</location>
        <topology evidence="2">Multi-pass membrane protein</topology>
    </subcellularLocation>
</comment>
<dbReference type="Proteomes" id="UP000501534">
    <property type="component" value="Chromosome"/>
</dbReference>
<evidence type="ECO:0000256" key="3">
    <source>
        <dbReference type="ARBA" id="ARBA00012438"/>
    </source>
</evidence>
<dbReference type="PRINTS" id="PR00344">
    <property type="entry name" value="BCTRLSENSOR"/>
</dbReference>
<evidence type="ECO:0000256" key="9">
    <source>
        <dbReference type="ARBA" id="ARBA00022840"/>
    </source>
</evidence>
<dbReference type="GO" id="GO:0000156">
    <property type="term" value="F:phosphorelay response regulator activity"/>
    <property type="evidence" value="ECO:0007669"/>
    <property type="project" value="TreeGrafter"/>
</dbReference>
<dbReference type="PANTHER" id="PTHR42878">
    <property type="entry name" value="TWO-COMPONENT HISTIDINE KINASE"/>
    <property type="match status" value="1"/>
</dbReference>
<dbReference type="SMART" id="SM00388">
    <property type="entry name" value="HisKA"/>
    <property type="match status" value="1"/>
</dbReference>
<feature type="domain" description="PAS" evidence="15">
    <location>
        <begin position="219"/>
        <end position="248"/>
    </location>
</feature>
<dbReference type="GO" id="GO:0030295">
    <property type="term" value="F:protein kinase activator activity"/>
    <property type="evidence" value="ECO:0007669"/>
    <property type="project" value="TreeGrafter"/>
</dbReference>
<dbReference type="Pfam" id="PF25323">
    <property type="entry name" value="6TM_PilS"/>
    <property type="match status" value="1"/>
</dbReference>
<evidence type="ECO:0000259" key="15">
    <source>
        <dbReference type="PROSITE" id="PS50112"/>
    </source>
</evidence>
<dbReference type="PANTHER" id="PTHR42878:SF7">
    <property type="entry name" value="SENSOR HISTIDINE KINASE GLRK"/>
    <property type="match status" value="1"/>
</dbReference>
<evidence type="ECO:0000256" key="5">
    <source>
        <dbReference type="ARBA" id="ARBA00022679"/>
    </source>
</evidence>
<dbReference type="SUPFAM" id="SSF47384">
    <property type="entry name" value="Homodimeric domain of signal transducing histidine kinase"/>
    <property type="match status" value="1"/>
</dbReference>
<evidence type="ECO:0000256" key="8">
    <source>
        <dbReference type="ARBA" id="ARBA00022777"/>
    </source>
</evidence>
<dbReference type="KEGG" id="uru:DSM104443_03219"/>
<accession>A0A6M4GYM4</accession>
<dbReference type="GO" id="GO:0000155">
    <property type="term" value="F:phosphorelay sensor kinase activity"/>
    <property type="evidence" value="ECO:0007669"/>
    <property type="project" value="InterPro"/>
</dbReference>
<evidence type="ECO:0000256" key="11">
    <source>
        <dbReference type="ARBA" id="ARBA00023012"/>
    </source>
</evidence>
<keyword evidence="11" id="KW-0902">Two-component regulatory system</keyword>
<evidence type="ECO:0000256" key="7">
    <source>
        <dbReference type="ARBA" id="ARBA00022741"/>
    </source>
</evidence>
<evidence type="ECO:0000313" key="16">
    <source>
        <dbReference type="EMBL" id="QJR12135.1"/>
    </source>
</evidence>
<dbReference type="AlphaFoldDB" id="A0A6M4GYM4"/>
<dbReference type="Gene3D" id="3.30.565.10">
    <property type="entry name" value="Histidine kinase-like ATPase, C-terminal domain"/>
    <property type="match status" value="1"/>
</dbReference>
<reference evidence="16 17" key="1">
    <citation type="submission" date="2020-04" db="EMBL/GenBank/DDBJ databases">
        <title>Usitatibacter rugosus gen. nov., sp. nov. and Usitatibacter palustris sp. nov., novel members of Usitatibacteraceae fam. nov. within the order Nitrosomonadales isolated from soil.</title>
        <authorList>
            <person name="Huber K.J."/>
            <person name="Neumann-Schaal M."/>
            <person name="Geppert A."/>
            <person name="Luckner M."/>
            <person name="Wanner G."/>
            <person name="Overmann J."/>
        </authorList>
    </citation>
    <scope>NUCLEOTIDE SEQUENCE [LARGE SCALE GENOMIC DNA]</scope>
    <source>
        <strain evidence="16 17">0125_3</strain>
    </source>
</reference>
<evidence type="ECO:0000313" key="17">
    <source>
        <dbReference type="Proteomes" id="UP000501534"/>
    </source>
</evidence>
<feature type="transmembrane region" description="Helical" evidence="13">
    <location>
        <begin position="93"/>
        <end position="112"/>
    </location>
</feature>
<dbReference type="EC" id="2.7.13.3" evidence="3"/>
<feature type="transmembrane region" description="Helical" evidence="13">
    <location>
        <begin position="66"/>
        <end position="87"/>
    </location>
</feature>
<dbReference type="PROSITE" id="PS50109">
    <property type="entry name" value="HIS_KIN"/>
    <property type="match status" value="1"/>
</dbReference>
<dbReference type="InterPro" id="IPR004358">
    <property type="entry name" value="Sig_transdc_His_kin-like_C"/>
</dbReference>
<feature type="domain" description="Histidine kinase" evidence="14">
    <location>
        <begin position="335"/>
        <end position="545"/>
    </location>
</feature>
<dbReference type="GO" id="GO:0007234">
    <property type="term" value="P:osmosensory signaling via phosphorelay pathway"/>
    <property type="evidence" value="ECO:0007669"/>
    <property type="project" value="TreeGrafter"/>
</dbReference>
<evidence type="ECO:0000256" key="2">
    <source>
        <dbReference type="ARBA" id="ARBA00004141"/>
    </source>
</evidence>
<dbReference type="Gene3D" id="1.10.287.130">
    <property type="match status" value="1"/>
</dbReference>
<evidence type="ECO:0000256" key="12">
    <source>
        <dbReference type="ARBA" id="ARBA00023136"/>
    </source>
</evidence>
<proteinExistence type="predicted"/>
<feature type="transmembrane region" description="Helical" evidence="13">
    <location>
        <begin position="124"/>
        <end position="151"/>
    </location>
</feature>
<dbReference type="EMBL" id="CP053069">
    <property type="protein sequence ID" value="QJR12135.1"/>
    <property type="molecule type" value="Genomic_DNA"/>
</dbReference>
<organism evidence="16 17">
    <name type="scientific">Usitatibacter rugosus</name>
    <dbReference type="NCBI Taxonomy" id="2732067"/>
    <lineage>
        <taxon>Bacteria</taxon>
        <taxon>Pseudomonadati</taxon>
        <taxon>Pseudomonadota</taxon>
        <taxon>Betaproteobacteria</taxon>
        <taxon>Nitrosomonadales</taxon>
        <taxon>Usitatibacteraceae</taxon>
        <taxon>Usitatibacter</taxon>
    </lineage>
</organism>
<keyword evidence="4" id="KW-0597">Phosphoprotein</keyword>
<evidence type="ECO:0000256" key="6">
    <source>
        <dbReference type="ARBA" id="ARBA00022692"/>
    </source>
</evidence>
<keyword evidence="5" id="KW-0808">Transferase</keyword>
<dbReference type="Pfam" id="PF13188">
    <property type="entry name" value="PAS_8"/>
    <property type="match status" value="1"/>
</dbReference>
<feature type="transmembrane region" description="Helical" evidence="13">
    <location>
        <begin position="171"/>
        <end position="192"/>
    </location>
</feature>
<dbReference type="Pfam" id="PF02518">
    <property type="entry name" value="HATPase_c"/>
    <property type="match status" value="1"/>
</dbReference>
<evidence type="ECO:0000256" key="4">
    <source>
        <dbReference type="ARBA" id="ARBA00022553"/>
    </source>
</evidence>
<dbReference type="GO" id="GO:0005524">
    <property type="term" value="F:ATP binding"/>
    <property type="evidence" value="ECO:0007669"/>
    <property type="project" value="UniProtKB-KW"/>
</dbReference>
<dbReference type="InterPro" id="IPR035965">
    <property type="entry name" value="PAS-like_dom_sf"/>
</dbReference>
<dbReference type="InterPro" id="IPR003594">
    <property type="entry name" value="HATPase_dom"/>
</dbReference>
<dbReference type="SUPFAM" id="SSF55874">
    <property type="entry name" value="ATPase domain of HSP90 chaperone/DNA topoisomerase II/histidine kinase"/>
    <property type="match status" value="1"/>
</dbReference>
<keyword evidence="12 13" id="KW-0472">Membrane</keyword>
<dbReference type="InterPro" id="IPR003661">
    <property type="entry name" value="HisK_dim/P_dom"/>
</dbReference>
<comment type="catalytic activity">
    <reaction evidence="1">
        <text>ATP + protein L-histidine = ADP + protein N-phospho-L-histidine.</text>
        <dbReference type="EC" id="2.7.13.3"/>
    </reaction>
</comment>
<gene>
    <name evidence="16" type="ORF">DSM104443_03219</name>
</gene>
<dbReference type="InterPro" id="IPR050351">
    <property type="entry name" value="BphY/WalK/GraS-like"/>
</dbReference>
<evidence type="ECO:0000256" key="10">
    <source>
        <dbReference type="ARBA" id="ARBA00022989"/>
    </source>
</evidence>
<name>A0A6M4GYM4_9PROT</name>
<dbReference type="CDD" id="cd00082">
    <property type="entry name" value="HisKA"/>
    <property type="match status" value="1"/>
</dbReference>
<dbReference type="InterPro" id="IPR036097">
    <property type="entry name" value="HisK_dim/P_sf"/>
</dbReference>
<keyword evidence="9" id="KW-0067">ATP-binding</keyword>
<evidence type="ECO:0000256" key="1">
    <source>
        <dbReference type="ARBA" id="ARBA00000085"/>
    </source>
</evidence>
<evidence type="ECO:0000256" key="13">
    <source>
        <dbReference type="SAM" id="Phobius"/>
    </source>
</evidence>
<keyword evidence="10 13" id="KW-1133">Transmembrane helix</keyword>
<dbReference type="Gene3D" id="3.30.450.20">
    <property type="entry name" value="PAS domain"/>
    <property type="match status" value="1"/>
</dbReference>
<dbReference type="PROSITE" id="PS50112">
    <property type="entry name" value="PAS"/>
    <property type="match status" value="1"/>
</dbReference>
<dbReference type="SUPFAM" id="SSF55785">
    <property type="entry name" value="PYP-like sensor domain (PAS domain)"/>
    <property type="match status" value="1"/>
</dbReference>